<dbReference type="InterPro" id="IPR029006">
    <property type="entry name" value="ADF-H/Gelsolin-like_dom_sf"/>
</dbReference>
<proteinExistence type="predicted"/>
<feature type="compositionally biased region" description="Polar residues" evidence="1">
    <location>
        <begin position="743"/>
        <end position="762"/>
    </location>
</feature>
<feature type="compositionally biased region" description="Polar residues" evidence="1">
    <location>
        <begin position="576"/>
        <end position="590"/>
    </location>
</feature>
<feature type="region of interest" description="Disordered" evidence="1">
    <location>
        <begin position="743"/>
        <end position="1049"/>
    </location>
</feature>
<feature type="compositionally biased region" description="Polar residues" evidence="1">
    <location>
        <begin position="437"/>
        <end position="446"/>
    </location>
</feature>
<keyword evidence="3" id="KW-1185">Reference proteome</keyword>
<evidence type="ECO:0000256" key="1">
    <source>
        <dbReference type="SAM" id="MobiDB-lite"/>
    </source>
</evidence>
<gene>
    <name evidence="2" type="ORF">BCR34DRAFT_475245</name>
</gene>
<dbReference type="Proteomes" id="UP000193144">
    <property type="component" value="Unassembled WGS sequence"/>
</dbReference>
<feature type="region of interest" description="Disordered" evidence="1">
    <location>
        <begin position="286"/>
        <end position="678"/>
    </location>
</feature>
<dbReference type="Gene3D" id="3.40.20.10">
    <property type="entry name" value="Severin"/>
    <property type="match status" value="1"/>
</dbReference>
<feature type="compositionally biased region" description="Low complexity" evidence="1">
    <location>
        <begin position="994"/>
        <end position="1005"/>
    </location>
</feature>
<dbReference type="SUPFAM" id="SSF55753">
    <property type="entry name" value="Actin depolymerizing proteins"/>
    <property type="match status" value="1"/>
</dbReference>
<accession>A0A1Y2A541</accession>
<dbReference type="OrthoDB" id="74412at2759"/>
<feature type="compositionally biased region" description="Polar residues" evidence="1">
    <location>
        <begin position="511"/>
        <end position="537"/>
    </location>
</feature>
<feature type="compositionally biased region" description="Low complexity" evidence="1">
    <location>
        <begin position="966"/>
        <end position="983"/>
    </location>
</feature>
<feature type="compositionally biased region" description="Pro residues" evidence="1">
    <location>
        <begin position="348"/>
        <end position="366"/>
    </location>
</feature>
<evidence type="ECO:0008006" key="4">
    <source>
        <dbReference type="Google" id="ProtNLM"/>
    </source>
</evidence>
<feature type="compositionally biased region" description="Polar residues" evidence="1">
    <location>
        <begin position="599"/>
        <end position="610"/>
    </location>
</feature>
<feature type="compositionally biased region" description="Basic and acidic residues" evidence="1">
    <location>
        <begin position="329"/>
        <end position="340"/>
    </location>
</feature>
<protein>
    <recommendedName>
        <fullName evidence="4">ADF-H domain-containing protein</fullName>
    </recommendedName>
</protein>
<feature type="compositionally biased region" description="Polar residues" evidence="1">
    <location>
        <begin position="810"/>
        <end position="822"/>
    </location>
</feature>
<feature type="compositionally biased region" description="Basic and acidic residues" evidence="1">
    <location>
        <begin position="1006"/>
        <end position="1023"/>
    </location>
</feature>
<feature type="compositionally biased region" description="Polar residues" evidence="1">
    <location>
        <begin position="856"/>
        <end position="865"/>
    </location>
</feature>
<dbReference type="CDD" id="cd11282">
    <property type="entry name" value="ADF_coactosin_like"/>
    <property type="match status" value="1"/>
</dbReference>
<dbReference type="STRING" id="1231657.A0A1Y2A541"/>
<feature type="compositionally biased region" description="Basic and acidic residues" evidence="1">
    <location>
        <begin position="384"/>
        <end position="421"/>
    </location>
</feature>
<dbReference type="EMBL" id="MCFA01000014">
    <property type="protein sequence ID" value="ORY17145.1"/>
    <property type="molecule type" value="Genomic_DNA"/>
</dbReference>
<feature type="region of interest" description="Disordered" evidence="1">
    <location>
        <begin position="130"/>
        <end position="171"/>
    </location>
</feature>
<feature type="compositionally biased region" description="Basic and acidic residues" evidence="1">
    <location>
        <begin position="630"/>
        <end position="641"/>
    </location>
</feature>
<name>A0A1Y2A541_9PLEO</name>
<evidence type="ECO:0000313" key="2">
    <source>
        <dbReference type="EMBL" id="ORY17145.1"/>
    </source>
</evidence>
<organism evidence="2 3">
    <name type="scientific">Clohesyomyces aquaticus</name>
    <dbReference type="NCBI Taxonomy" id="1231657"/>
    <lineage>
        <taxon>Eukaryota</taxon>
        <taxon>Fungi</taxon>
        <taxon>Dikarya</taxon>
        <taxon>Ascomycota</taxon>
        <taxon>Pezizomycotina</taxon>
        <taxon>Dothideomycetes</taxon>
        <taxon>Pleosporomycetidae</taxon>
        <taxon>Pleosporales</taxon>
        <taxon>Lindgomycetaceae</taxon>
        <taxon>Clohesyomyces</taxon>
    </lineage>
</organism>
<dbReference type="AlphaFoldDB" id="A0A1Y2A541"/>
<feature type="compositionally biased region" description="Polar residues" evidence="1">
    <location>
        <begin position="485"/>
        <end position="504"/>
    </location>
</feature>
<reference evidence="2 3" key="1">
    <citation type="submission" date="2016-07" db="EMBL/GenBank/DDBJ databases">
        <title>Pervasive Adenine N6-methylation of Active Genes in Fungi.</title>
        <authorList>
            <consortium name="DOE Joint Genome Institute"/>
            <person name="Mondo S.J."/>
            <person name="Dannebaum R.O."/>
            <person name="Kuo R.C."/>
            <person name="Labutti K."/>
            <person name="Haridas S."/>
            <person name="Kuo A."/>
            <person name="Salamov A."/>
            <person name="Ahrendt S.R."/>
            <person name="Lipzen A."/>
            <person name="Sullivan W."/>
            <person name="Andreopoulos W.B."/>
            <person name="Clum A."/>
            <person name="Lindquist E."/>
            <person name="Daum C."/>
            <person name="Ramamoorthy G.K."/>
            <person name="Gryganskyi A."/>
            <person name="Culley D."/>
            <person name="Magnuson J.K."/>
            <person name="James T.Y."/>
            <person name="O'Malley M.A."/>
            <person name="Stajich J.E."/>
            <person name="Spatafora J.W."/>
            <person name="Visel A."/>
            <person name="Grigoriev I.V."/>
        </authorList>
    </citation>
    <scope>NUCLEOTIDE SEQUENCE [LARGE SCALE GENOMIC DNA]</scope>
    <source>
        <strain evidence="2 3">CBS 115471</strain>
    </source>
</reference>
<evidence type="ECO:0000313" key="3">
    <source>
        <dbReference type="Proteomes" id="UP000193144"/>
    </source>
</evidence>
<comment type="caution">
    <text evidence="2">The sequence shown here is derived from an EMBL/GenBank/DDBJ whole genome shotgun (WGS) entry which is preliminary data.</text>
</comment>
<sequence length="1172" mass="127427">MSLNGLDDAKVAEAYQGALAEAGGWFLLKYVSRDGIEVLTRGTGGAAEARGAVAQYEEKSPLYGFLLYRRRKVMIKYIPEGTSRLLQARVAVHFQAVTEKFTPHDTILSIASADDLSDAALISACSLHTAAPSSCSSSGSSRRNKLDEITEDAEEGQGAVDEVSAARPATAASSIPTIIEPVGAEIKADSKISEEPVASGTATPRTVPSLDELKTAQDPKPNLSHVTVETVSEKREPGLKTADFRESLKHYDALFENGPEPRASSQTARPELSDLYAEIYAQYKPKVKLGPRPRPSLDGKRPHTSGGSAQNPARPVSSLPSGLRVANRRTMEPKRPKSRDSSVVPSIAFPPPPPVPSIPDMPPPSPSYHSKSPASVRSMPIPGYDRKSSGVTPEKQRLMKALELRKRQLKAQKEREAKEEEALSQEVNTDAEASADTGRTQTSSPAPTEIIKEETTPVAVSEPTGSSTLENEDEITPNPEESPADSKSSSPQEDLSEDMTSSQAETDDQHSAASACSPTSAQTQGSSVAPSTRPSSISEDDRTGCETNENTESPEVLVSNETLEALQYEDEKDSVESTPTVVPENDSTVPTVEVIAQPSPESQAPSTQDEFLSRRKNRESMIFMSPNDQSDARSQRSKRESMVFYPSGGQDMQIGSSSNNEVRDPTIASAPKRKSFVEVKEKRRAAVEPIQIHLSAENSDGEYLSDDSFMEELQSATVHEAKPISVSKSPISPYFPRNSTISEVTIPERSSSAQYRSGNQTPERLGDRRISRPWPPPHANTDSVVTAKKINVSSGISQRIKALAEKSSRDSVTVSPATTPEASHSLVAQRKSSFFTTPPSGNSPNPQPSKRFSRASFATLSNSTTPDKKPVLQPPPPTIEPPTYNVQREPAKPESVQVTARIVRDARVHKPSLTMPTESTPLELHQSPIIIDHQKSAPQASRPKASAPKAEPTSPLPPSSSHSRDPSAALSLPRSSSESSWRSFGRRMSESKPSAAARSHSVHSAESAEERKEEKKDKKDSRTSKLFRRMSTLSRKNGGISPVLTEEDYPPTLPSVREPPPSVQVGDLNVQFPDTLLWKRRWVEIDAMGNLVLSLSKANEQSKGIVKRFHLGEFRAPYAPDQDCQELPNSIVLDFVDGRTLQCACETYVAQSQVLQILREAHEAWLAYGQLH</sequence>